<protein>
    <submittedName>
        <fullName evidence="2">DUF2029 domain-containing protein</fullName>
    </submittedName>
    <submittedName>
        <fullName evidence="3">Glycosyltransferase family 87</fullName>
        <ecNumber evidence="3">2.4.1.-</ecNumber>
    </submittedName>
</protein>
<dbReference type="AlphaFoldDB" id="A0A383S3F5"/>
<dbReference type="GO" id="GO:0016757">
    <property type="term" value="F:glycosyltransferase activity"/>
    <property type="evidence" value="ECO:0007669"/>
    <property type="project" value="UniProtKB-KW"/>
</dbReference>
<feature type="transmembrane region" description="Helical" evidence="1">
    <location>
        <begin position="98"/>
        <end position="119"/>
    </location>
</feature>
<accession>A0A383S3F5</accession>
<dbReference type="Proteomes" id="UP000279336">
    <property type="component" value="Unassembled WGS sequence"/>
</dbReference>
<keyword evidence="1" id="KW-0472">Membrane</keyword>
<organism evidence="3 4">
    <name type="scientific">Propionibacterium australiense</name>
    <dbReference type="NCBI Taxonomy" id="119981"/>
    <lineage>
        <taxon>Bacteria</taxon>
        <taxon>Bacillati</taxon>
        <taxon>Actinomycetota</taxon>
        <taxon>Actinomycetes</taxon>
        <taxon>Propionibacteriales</taxon>
        <taxon>Propionibacteriaceae</taxon>
        <taxon>Propionibacterium</taxon>
    </lineage>
</organism>
<evidence type="ECO:0000313" key="4">
    <source>
        <dbReference type="Proteomes" id="UP000263928"/>
    </source>
</evidence>
<feature type="transmembrane region" description="Helical" evidence="1">
    <location>
        <begin position="54"/>
        <end position="78"/>
    </location>
</feature>
<gene>
    <name evidence="2" type="ORF">D7U36_02610</name>
    <name evidence="3" type="ORF">PROPAUS_0271</name>
</gene>
<dbReference type="Proteomes" id="UP000263928">
    <property type="component" value="Unassembled WGS sequence"/>
</dbReference>
<reference evidence="3" key="2">
    <citation type="submission" date="2018-08" db="EMBL/GenBank/DDBJ databases">
        <authorList>
            <person name="Ferrada E.E."/>
            <person name="Latorre B.A."/>
        </authorList>
    </citation>
    <scope>NUCLEOTIDE SEQUENCE [LARGE SCALE GENOMIC DNA]</scope>
    <source>
        <strain evidence="3">Propionibacterium_australiense1</strain>
    </source>
</reference>
<dbReference type="OrthoDB" id="581198at2"/>
<name>A0A383S3F5_9ACTN</name>
<evidence type="ECO:0000313" key="2">
    <source>
        <dbReference type="EMBL" id="RLP12173.1"/>
    </source>
</evidence>
<feature type="transmembrane region" description="Helical" evidence="1">
    <location>
        <begin position="275"/>
        <end position="297"/>
    </location>
</feature>
<keyword evidence="3" id="KW-0328">Glycosyltransferase</keyword>
<feature type="transmembrane region" description="Helical" evidence="1">
    <location>
        <begin position="201"/>
        <end position="220"/>
    </location>
</feature>
<proteinExistence type="predicted"/>
<feature type="transmembrane region" description="Helical" evidence="1">
    <location>
        <begin position="398"/>
        <end position="420"/>
    </location>
</feature>
<feature type="transmembrane region" description="Helical" evidence="1">
    <location>
        <begin position="368"/>
        <end position="386"/>
    </location>
</feature>
<dbReference type="EC" id="2.4.1.-" evidence="3"/>
<keyword evidence="1" id="KW-1133">Transmembrane helix</keyword>
<evidence type="ECO:0000313" key="5">
    <source>
        <dbReference type="Proteomes" id="UP000279336"/>
    </source>
</evidence>
<sequence>MSPTTEQQTASPQNRLLPPAFEALWLIGFWTLSRVVMLCLWLALCSFIRNDVNYYALSVTDLPIPVLTDLTGVLVEYPTPLVWLIQLLEWPSGGSVDLYVLLFAVAAATVDGVCCAALHQRESNRAAWIWALCGALLGPLLWFRLDIAPALCVLGALQLMSRRPALAGALLAVGAGFKLWPALLIAPMLGRSRTARRRGAGFLVTGGVLVLLSLVTSGLGRTVSPLSWQSERGLQIESVWATPLMLSRALGATGVDVQFSDFKAYEVFATSVGGWTIAASVVMFILIVLSLVLSAILARREQDQAPGAPGAVPDHEWAVRLAALAIIAGWIVANKTLSPQYMIWLFGPLALVATGLGRTGRAGTARRLVAAGLVATALTQLVYPLTYSGIISVLDPNVGSTMILVLRNLCVITLAVLAWAEAFRAALCPEAPRTCLPLPPEPPGWHCQISDDLSSQH</sequence>
<keyword evidence="3" id="KW-0808">Transferase</keyword>
<feature type="transmembrane region" description="Helical" evidence="1">
    <location>
        <begin position="165"/>
        <end position="189"/>
    </location>
</feature>
<feature type="transmembrane region" description="Helical" evidence="1">
    <location>
        <begin position="339"/>
        <end position="356"/>
    </location>
</feature>
<reference evidence="4" key="1">
    <citation type="submission" date="2018-08" db="EMBL/GenBank/DDBJ databases">
        <authorList>
            <person name="Hornung B."/>
        </authorList>
    </citation>
    <scope>NUCLEOTIDE SEQUENCE [LARGE SCALE GENOMIC DNA]</scope>
</reference>
<feature type="transmembrane region" description="Helical" evidence="1">
    <location>
        <begin position="317"/>
        <end position="333"/>
    </location>
</feature>
<dbReference type="RefSeq" id="WP_119160749.1">
    <property type="nucleotide sequence ID" value="NZ_LR134442.1"/>
</dbReference>
<feature type="transmembrane region" description="Helical" evidence="1">
    <location>
        <begin position="126"/>
        <end position="145"/>
    </location>
</feature>
<dbReference type="EMBL" id="RCIW01000003">
    <property type="protein sequence ID" value="RLP12173.1"/>
    <property type="molecule type" value="Genomic_DNA"/>
</dbReference>
<keyword evidence="4" id="KW-1185">Reference proteome</keyword>
<reference evidence="2 5" key="3">
    <citation type="submission" date="2018-10" db="EMBL/GenBank/DDBJ databases">
        <title>Propionibacterium australiense Genome Sequencing and Assembly.</title>
        <authorList>
            <person name="Bernier A.-M."/>
            <person name="Bernard K."/>
        </authorList>
    </citation>
    <scope>NUCLEOTIDE SEQUENCE [LARGE SCALE GENOMIC DNA]</scope>
    <source>
        <strain evidence="2 5">NML98A078</strain>
    </source>
</reference>
<evidence type="ECO:0000256" key="1">
    <source>
        <dbReference type="SAM" id="Phobius"/>
    </source>
</evidence>
<evidence type="ECO:0000313" key="3">
    <source>
        <dbReference type="EMBL" id="SYZ32393.1"/>
    </source>
</evidence>
<dbReference type="EMBL" id="UNQJ01000001">
    <property type="protein sequence ID" value="SYZ32393.1"/>
    <property type="molecule type" value="Genomic_DNA"/>
</dbReference>
<feature type="transmembrane region" description="Helical" evidence="1">
    <location>
        <begin position="23"/>
        <end position="47"/>
    </location>
</feature>
<keyword evidence="1" id="KW-0812">Transmembrane</keyword>